<keyword evidence="2" id="KW-1185">Reference proteome</keyword>
<reference evidence="2" key="2">
    <citation type="submission" date="2017-12" db="EMBL/GenBank/DDBJ databases">
        <title>Genome sequence of the Bar-tailed Godwit (Limosa lapponica baueri).</title>
        <authorList>
            <person name="Lima N.C.B."/>
            <person name="Parody-Merino A.M."/>
            <person name="Battley P.F."/>
            <person name="Fidler A.E."/>
            <person name="Prosdocimi F."/>
        </authorList>
    </citation>
    <scope>NUCLEOTIDE SEQUENCE [LARGE SCALE GENOMIC DNA]</scope>
</reference>
<dbReference type="EMBL" id="KZ508768">
    <property type="protein sequence ID" value="PKU34829.1"/>
    <property type="molecule type" value="Genomic_DNA"/>
</dbReference>
<accession>A0A2I0TLZ5</accession>
<reference evidence="2" key="1">
    <citation type="submission" date="2017-11" db="EMBL/GenBank/DDBJ databases">
        <authorList>
            <person name="Lima N.C."/>
            <person name="Parody-Merino A.M."/>
            <person name="Battley P.F."/>
            <person name="Fidler A.E."/>
            <person name="Prosdocimi F."/>
        </authorList>
    </citation>
    <scope>NUCLEOTIDE SEQUENCE [LARGE SCALE GENOMIC DNA]</scope>
</reference>
<dbReference type="AlphaFoldDB" id="A0A2I0TLZ5"/>
<protein>
    <submittedName>
        <fullName evidence="1">Uncharacterized protein</fullName>
    </submittedName>
</protein>
<dbReference type="Proteomes" id="UP000233556">
    <property type="component" value="Unassembled WGS sequence"/>
</dbReference>
<proteinExistence type="predicted"/>
<organism evidence="1 2">
    <name type="scientific">Limosa lapponica baueri</name>
    <dbReference type="NCBI Taxonomy" id="1758121"/>
    <lineage>
        <taxon>Eukaryota</taxon>
        <taxon>Metazoa</taxon>
        <taxon>Chordata</taxon>
        <taxon>Craniata</taxon>
        <taxon>Vertebrata</taxon>
        <taxon>Euteleostomi</taxon>
        <taxon>Archelosauria</taxon>
        <taxon>Archosauria</taxon>
        <taxon>Dinosauria</taxon>
        <taxon>Saurischia</taxon>
        <taxon>Theropoda</taxon>
        <taxon>Coelurosauria</taxon>
        <taxon>Aves</taxon>
        <taxon>Neognathae</taxon>
        <taxon>Neoaves</taxon>
        <taxon>Charadriiformes</taxon>
        <taxon>Scolopacidae</taxon>
        <taxon>Limosa</taxon>
    </lineage>
</organism>
<sequence length="151" mass="16811">MNLCGSPLLYFPIKLNSDAGVLDVQQSSATFKLEFAKLFNKVLPLQLGSQINSESPEEESGNRNVKGREINIVLLSTKKINSKEELLFWRKDWEEKIVLARGNDDIFSGASGLTGTLKGTRAETLSFRINFVNFVTDKIIVTKGGWQTKGD</sequence>
<name>A0A2I0TLZ5_LIMLA</name>
<evidence type="ECO:0000313" key="1">
    <source>
        <dbReference type="EMBL" id="PKU34829.1"/>
    </source>
</evidence>
<gene>
    <name evidence="1" type="ORF">llap_14868</name>
</gene>
<evidence type="ECO:0000313" key="2">
    <source>
        <dbReference type="Proteomes" id="UP000233556"/>
    </source>
</evidence>